<evidence type="ECO:0000259" key="1">
    <source>
        <dbReference type="PROSITE" id="PS51819"/>
    </source>
</evidence>
<sequence>MASGQASSHRRVAVNDVAAVVATGRFDEAVVWYGCVFGREPDLLPIPGVAEWQLTSTAWLQLVTDEARAGRTAVRFGVDDLAQTRAALAERGVTTAAEPQVIADMVAVLDVADPDGNEVSFVQELA</sequence>
<comment type="caution">
    <text evidence="2">The sequence shown here is derived from an EMBL/GenBank/DDBJ whole genome shotgun (WGS) entry which is preliminary data.</text>
</comment>
<reference evidence="2 3" key="1">
    <citation type="submission" date="2021-05" db="EMBL/GenBank/DDBJ databases">
        <title>Draft Genome Sequences of Clinical Respiratory Isolates of Mycobacterium goodii Recovered in Ireland.</title>
        <authorList>
            <person name="Flanagan P.R."/>
            <person name="Mok S."/>
            <person name="Roycroft E."/>
            <person name="Rogers T.R."/>
            <person name="Fitzgibbon M."/>
        </authorList>
    </citation>
    <scope>NUCLEOTIDE SEQUENCE [LARGE SCALE GENOMIC DNA]</scope>
    <source>
        <strain evidence="2 3">14IE55</strain>
    </source>
</reference>
<dbReference type="Proteomes" id="UP000696413">
    <property type="component" value="Unassembled WGS sequence"/>
</dbReference>
<keyword evidence="3" id="KW-1185">Reference proteome</keyword>
<accession>A0ABS6HVC0</accession>
<evidence type="ECO:0000313" key="3">
    <source>
        <dbReference type="Proteomes" id="UP000696413"/>
    </source>
</evidence>
<dbReference type="Gene3D" id="3.10.180.10">
    <property type="entry name" value="2,3-Dihydroxybiphenyl 1,2-Dioxygenase, domain 1"/>
    <property type="match status" value="1"/>
</dbReference>
<dbReference type="InterPro" id="IPR029068">
    <property type="entry name" value="Glyas_Bleomycin-R_OHBP_Dase"/>
</dbReference>
<proteinExistence type="predicted"/>
<protein>
    <submittedName>
        <fullName evidence="2">VOC family protein</fullName>
    </submittedName>
</protein>
<name>A0ABS6HVC0_MYCGD</name>
<dbReference type="PROSITE" id="PS51819">
    <property type="entry name" value="VOC"/>
    <property type="match status" value="1"/>
</dbReference>
<dbReference type="SUPFAM" id="SSF54593">
    <property type="entry name" value="Glyoxalase/Bleomycin resistance protein/Dihydroxybiphenyl dioxygenase"/>
    <property type="match status" value="1"/>
</dbReference>
<gene>
    <name evidence="2" type="ORF">KL859_25280</name>
</gene>
<organism evidence="2 3">
    <name type="scientific">Mycolicibacterium goodii</name>
    <name type="common">Mycobacterium goodii</name>
    <dbReference type="NCBI Taxonomy" id="134601"/>
    <lineage>
        <taxon>Bacteria</taxon>
        <taxon>Bacillati</taxon>
        <taxon>Actinomycetota</taxon>
        <taxon>Actinomycetes</taxon>
        <taxon>Mycobacteriales</taxon>
        <taxon>Mycobacteriaceae</taxon>
        <taxon>Mycolicibacterium</taxon>
    </lineage>
</organism>
<feature type="domain" description="VOC" evidence="1">
    <location>
        <begin position="13"/>
        <end position="124"/>
    </location>
</feature>
<evidence type="ECO:0000313" key="2">
    <source>
        <dbReference type="EMBL" id="MBU8826173.1"/>
    </source>
</evidence>
<dbReference type="InterPro" id="IPR037523">
    <property type="entry name" value="VOC_core"/>
</dbReference>
<dbReference type="EMBL" id="JAHBOM010000023">
    <property type="protein sequence ID" value="MBU8826173.1"/>
    <property type="molecule type" value="Genomic_DNA"/>
</dbReference>